<keyword evidence="9" id="KW-1185">Reference proteome</keyword>
<evidence type="ECO:0000256" key="2">
    <source>
        <dbReference type="ARBA" id="ARBA00022730"/>
    </source>
</evidence>
<reference evidence="8" key="1">
    <citation type="submission" date="2019-08" db="EMBL/GenBank/DDBJ databases">
        <title>Genomic characterization of a novel candidate phylum (ARYD3) from a high temperature, high salinity tertiary oil reservoir in north central Oklahoma, USA.</title>
        <authorList>
            <person name="Youssef N.H."/>
            <person name="Yadav A."/>
            <person name="Elshahed M.S."/>
        </authorList>
    </citation>
    <scope>NUCLEOTIDE SEQUENCE [LARGE SCALE GENOMIC DNA]</scope>
    <source>
        <strain evidence="8">ARYD3</strain>
    </source>
</reference>
<dbReference type="GO" id="GO:0005840">
    <property type="term" value="C:ribosome"/>
    <property type="evidence" value="ECO:0007669"/>
    <property type="project" value="UniProtKB-KW"/>
</dbReference>
<evidence type="ECO:0000313" key="9">
    <source>
        <dbReference type="Proteomes" id="UP000324143"/>
    </source>
</evidence>
<dbReference type="InterPro" id="IPR012677">
    <property type="entry name" value="Nucleotide-bd_a/b_plait_sf"/>
</dbReference>
<keyword evidence="3 6" id="KW-0694">RNA-binding</keyword>
<dbReference type="GO" id="GO:0006412">
    <property type="term" value="P:translation"/>
    <property type="evidence" value="ECO:0007669"/>
    <property type="project" value="UniProtKB-UniRule"/>
</dbReference>
<comment type="subunit">
    <text evidence="6">Part of the 50S ribosomal subunit. Contacts protein L29, and trigger factor when it is bound to the ribosome.</text>
</comment>
<evidence type="ECO:0000256" key="7">
    <source>
        <dbReference type="RuleBase" id="RU003934"/>
    </source>
</evidence>
<comment type="caution">
    <text evidence="8">The sequence shown here is derived from an EMBL/GenBank/DDBJ whole genome shotgun (WGS) entry which is preliminary data.</text>
</comment>
<dbReference type="InterPro" id="IPR012678">
    <property type="entry name" value="Ribosomal_uL23/eL15/eS24_sf"/>
</dbReference>
<keyword evidence="2 6" id="KW-0699">rRNA-binding</keyword>
<dbReference type="EMBL" id="VSIX01000040">
    <property type="protein sequence ID" value="TYB31340.1"/>
    <property type="molecule type" value="Genomic_DNA"/>
</dbReference>
<comment type="similarity">
    <text evidence="1 6 7">Belongs to the universal ribosomal protein uL23 family.</text>
</comment>
<evidence type="ECO:0000256" key="4">
    <source>
        <dbReference type="ARBA" id="ARBA00022980"/>
    </source>
</evidence>
<dbReference type="SUPFAM" id="SSF54189">
    <property type="entry name" value="Ribosomal proteins S24e, L23 and L15e"/>
    <property type="match status" value="1"/>
</dbReference>
<dbReference type="AlphaFoldDB" id="A0A5D0MIT9"/>
<dbReference type="GO" id="GO:0003735">
    <property type="term" value="F:structural constituent of ribosome"/>
    <property type="evidence" value="ECO:0007669"/>
    <property type="project" value="InterPro"/>
</dbReference>
<dbReference type="InterPro" id="IPR001014">
    <property type="entry name" value="Ribosomal_uL23_CS"/>
</dbReference>
<name>A0A5D0MIT9_9BACT</name>
<evidence type="ECO:0000256" key="6">
    <source>
        <dbReference type="HAMAP-Rule" id="MF_01369"/>
    </source>
</evidence>
<dbReference type="PANTHER" id="PTHR11620">
    <property type="entry name" value="60S RIBOSOMAL PROTEIN L23A"/>
    <property type="match status" value="1"/>
</dbReference>
<gene>
    <name evidence="6" type="primary">rplW</name>
    <name evidence="8" type="ORF">FXF47_04865</name>
</gene>
<dbReference type="NCBIfam" id="NF004366">
    <property type="entry name" value="PRK05738.3-2"/>
    <property type="match status" value="1"/>
</dbReference>
<dbReference type="Proteomes" id="UP000324143">
    <property type="component" value="Unassembled WGS sequence"/>
</dbReference>
<organism evidence="8 9">
    <name type="scientific">Candidatus Mcinerneyibacterium aminivorans</name>
    <dbReference type="NCBI Taxonomy" id="2703815"/>
    <lineage>
        <taxon>Bacteria</taxon>
        <taxon>Candidatus Macinerneyibacteriota</taxon>
        <taxon>Candidatus Mcinerneyibacteria</taxon>
        <taxon>Candidatus Mcinerneyibacteriales</taxon>
        <taxon>Candidatus Mcinerneyibacteriaceae</taxon>
        <taxon>Candidatus Mcinerneyibacterium</taxon>
    </lineage>
</organism>
<keyword evidence="5 6" id="KW-0687">Ribonucleoprotein</keyword>
<evidence type="ECO:0000256" key="3">
    <source>
        <dbReference type="ARBA" id="ARBA00022884"/>
    </source>
</evidence>
<evidence type="ECO:0000256" key="1">
    <source>
        <dbReference type="ARBA" id="ARBA00006700"/>
    </source>
</evidence>
<dbReference type="Gene3D" id="3.30.70.330">
    <property type="match status" value="1"/>
</dbReference>
<dbReference type="InterPro" id="IPR013025">
    <property type="entry name" value="Ribosomal_uL23-like"/>
</dbReference>
<dbReference type="HAMAP" id="MF_01369_B">
    <property type="entry name" value="Ribosomal_uL23_B"/>
    <property type="match status" value="1"/>
</dbReference>
<accession>A0A5D0MIT9</accession>
<keyword evidence="4 6" id="KW-0689">Ribosomal protein</keyword>
<dbReference type="PROSITE" id="PS00050">
    <property type="entry name" value="RIBOSOMAL_L23"/>
    <property type="match status" value="1"/>
</dbReference>
<dbReference type="Pfam" id="PF00276">
    <property type="entry name" value="Ribosomal_L23"/>
    <property type="match status" value="1"/>
</dbReference>
<dbReference type="NCBIfam" id="NF004363">
    <property type="entry name" value="PRK05738.2-4"/>
    <property type="match status" value="1"/>
</dbReference>
<evidence type="ECO:0000256" key="5">
    <source>
        <dbReference type="ARBA" id="ARBA00023274"/>
    </source>
</evidence>
<evidence type="ECO:0000313" key="8">
    <source>
        <dbReference type="EMBL" id="TYB31340.1"/>
    </source>
</evidence>
<dbReference type="FunFam" id="3.30.70.330:FF:000001">
    <property type="entry name" value="50S ribosomal protein L23"/>
    <property type="match status" value="1"/>
</dbReference>
<dbReference type="GO" id="GO:1990904">
    <property type="term" value="C:ribonucleoprotein complex"/>
    <property type="evidence" value="ECO:0007669"/>
    <property type="project" value="UniProtKB-KW"/>
</dbReference>
<dbReference type="NCBIfam" id="NF004359">
    <property type="entry name" value="PRK05738.1-3"/>
    <property type="match status" value="1"/>
</dbReference>
<sequence length="94" mass="11140">MKTPYDVIYEPILTEKGMMQQEELNKYHFRVAKNSNKIQIKKAVEEIFDVTVTKVATMNIRGKKKRERYVEGYTPDWKKAIVTLAEGDYIDFFE</sequence>
<comment type="function">
    <text evidence="6">One of the early assembly proteins it binds 23S rRNA. One of the proteins that surrounds the polypeptide exit tunnel on the outside of the ribosome. Forms the main docking site for trigger factor binding to the ribosome.</text>
</comment>
<proteinExistence type="inferred from homology"/>
<dbReference type="GO" id="GO:0019843">
    <property type="term" value="F:rRNA binding"/>
    <property type="evidence" value="ECO:0007669"/>
    <property type="project" value="UniProtKB-UniRule"/>
</dbReference>
<protein>
    <recommendedName>
        <fullName evidence="6">Large ribosomal subunit protein uL23</fullName>
    </recommendedName>
</protein>